<keyword evidence="5" id="KW-1185">Reference proteome</keyword>
<dbReference type="EMBL" id="KB199652">
    <property type="protein sequence ID" value="ESP04690.1"/>
    <property type="molecule type" value="Genomic_DNA"/>
</dbReference>
<dbReference type="InterPro" id="IPR001478">
    <property type="entry name" value="PDZ"/>
</dbReference>
<dbReference type="GO" id="GO:0043495">
    <property type="term" value="F:protein-membrane adaptor activity"/>
    <property type="evidence" value="ECO:0007669"/>
    <property type="project" value="TreeGrafter"/>
</dbReference>
<dbReference type="CTD" id="20247151"/>
<dbReference type="OMA" id="CHVRKVP"/>
<dbReference type="Gene3D" id="2.30.42.10">
    <property type="match status" value="1"/>
</dbReference>
<dbReference type="InterPro" id="IPR036034">
    <property type="entry name" value="PDZ_sf"/>
</dbReference>
<evidence type="ECO:0000313" key="5">
    <source>
        <dbReference type="Proteomes" id="UP000030746"/>
    </source>
</evidence>
<dbReference type="SUPFAM" id="SSF50156">
    <property type="entry name" value="PDZ domain-like"/>
    <property type="match status" value="1"/>
</dbReference>
<dbReference type="GO" id="GO:0072659">
    <property type="term" value="P:protein localization to plasma membrane"/>
    <property type="evidence" value="ECO:0007669"/>
    <property type="project" value="TreeGrafter"/>
</dbReference>
<dbReference type="AlphaFoldDB" id="V4CQF1"/>
<name>V4CQF1_LOTGI</name>
<evidence type="ECO:0000313" key="4">
    <source>
        <dbReference type="EMBL" id="ESP04690.1"/>
    </source>
</evidence>
<feature type="compositionally biased region" description="Basic and acidic residues" evidence="2">
    <location>
        <begin position="158"/>
        <end position="176"/>
    </location>
</feature>
<dbReference type="OrthoDB" id="10007415at2759"/>
<dbReference type="GeneID" id="20247151"/>
<keyword evidence="1" id="KW-0677">Repeat</keyword>
<dbReference type="PROSITE" id="PS50106">
    <property type="entry name" value="PDZ"/>
    <property type="match status" value="1"/>
</dbReference>
<evidence type="ECO:0000256" key="1">
    <source>
        <dbReference type="ARBA" id="ARBA00022737"/>
    </source>
</evidence>
<dbReference type="KEGG" id="lgi:LOTGIDRAFT_223723"/>
<dbReference type="Proteomes" id="UP000030746">
    <property type="component" value="Unassembled WGS sequence"/>
</dbReference>
<dbReference type="RefSeq" id="XP_009044589.1">
    <property type="nucleotide sequence ID" value="XM_009046341.1"/>
</dbReference>
<sequence>MPAQEPETITEEERETTVIAPVNNNNEDDEHRPRLCHIRKWHDFQGYGFNLHAEKNKPGQYIGKVDDDSPAESAGLKENDRIIEVNGDNVEQEQHQNVIGKIKSGGEETKLLVVDPKTDAILPSEPAPVHVSDETDGRPAGMSAKEYLESLKKKKRADPRNQRMDFKQKHDLFQKM</sequence>
<feature type="domain" description="PDZ" evidence="3">
    <location>
        <begin position="35"/>
        <end position="117"/>
    </location>
</feature>
<dbReference type="InterPro" id="IPR051067">
    <property type="entry name" value="NHER"/>
</dbReference>
<gene>
    <name evidence="4" type="ORF">LOTGIDRAFT_223723</name>
</gene>
<reference evidence="4 5" key="1">
    <citation type="journal article" date="2013" name="Nature">
        <title>Insights into bilaterian evolution from three spiralian genomes.</title>
        <authorList>
            <person name="Simakov O."/>
            <person name="Marletaz F."/>
            <person name="Cho S.J."/>
            <person name="Edsinger-Gonzales E."/>
            <person name="Havlak P."/>
            <person name="Hellsten U."/>
            <person name="Kuo D.H."/>
            <person name="Larsson T."/>
            <person name="Lv J."/>
            <person name="Arendt D."/>
            <person name="Savage R."/>
            <person name="Osoegawa K."/>
            <person name="de Jong P."/>
            <person name="Grimwood J."/>
            <person name="Chapman J.A."/>
            <person name="Shapiro H."/>
            <person name="Aerts A."/>
            <person name="Otillar R.P."/>
            <person name="Terry A.Y."/>
            <person name="Boore J.L."/>
            <person name="Grigoriev I.V."/>
            <person name="Lindberg D.R."/>
            <person name="Seaver E.C."/>
            <person name="Weisblat D.A."/>
            <person name="Putnam N.H."/>
            <person name="Rokhsar D.S."/>
        </authorList>
    </citation>
    <scope>NUCLEOTIDE SEQUENCE [LARGE SCALE GENOMIC DNA]</scope>
</reference>
<dbReference type="STRING" id="225164.V4CQF1"/>
<dbReference type="Pfam" id="PF00595">
    <property type="entry name" value="PDZ"/>
    <property type="match status" value="1"/>
</dbReference>
<accession>V4CQF1</accession>
<feature type="region of interest" description="Disordered" evidence="2">
    <location>
        <begin position="121"/>
        <end position="176"/>
    </location>
</feature>
<dbReference type="HOGENOM" id="CLU_038627_2_0_1"/>
<dbReference type="GO" id="GO:0016324">
    <property type="term" value="C:apical plasma membrane"/>
    <property type="evidence" value="ECO:0007669"/>
    <property type="project" value="TreeGrafter"/>
</dbReference>
<dbReference type="SMART" id="SM00228">
    <property type="entry name" value="PDZ"/>
    <property type="match status" value="1"/>
</dbReference>
<dbReference type="PANTHER" id="PTHR14191:SF28">
    <property type="entry name" value="GH04176P-RELATED"/>
    <property type="match status" value="1"/>
</dbReference>
<evidence type="ECO:0000259" key="3">
    <source>
        <dbReference type="PROSITE" id="PS50106"/>
    </source>
</evidence>
<organism evidence="4 5">
    <name type="scientific">Lottia gigantea</name>
    <name type="common">Giant owl limpet</name>
    <dbReference type="NCBI Taxonomy" id="225164"/>
    <lineage>
        <taxon>Eukaryota</taxon>
        <taxon>Metazoa</taxon>
        <taxon>Spiralia</taxon>
        <taxon>Lophotrochozoa</taxon>
        <taxon>Mollusca</taxon>
        <taxon>Gastropoda</taxon>
        <taxon>Patellogastropoda</taxon>
        <taxon>Lottioidea</taxon>
        <taxon>Lottiidae</taxon>
        <taxon>Lottia</taxon>
    </lineage>
</organism>
<dbReference type="PANTHER" id="PTHR14191">
    <property type="entry name" value="PDZ DOMAIN CONTAINING PROTEIN"/>
    <property type="match status" value="1"/>
</dbReference>
<protein>
    <recommendedName>
        <fullName evidence="3">PDZ domain-containing protein</fullName>
    </recommendedName>
</protein>
<proteinExistence type="predicted"/>
<dbReference type="CDD" id="cd06768">
    <property type="entry name" value="PDZ_NHERF-like"/>
    <property type="match status" value="1"/>
</dbReference>
<evidence type="ECO:0000256" key="2">
    <source>
        <dbReference type="SAM" id="MobiDB-lite"/>
    </source>
</evidence>